<name>U4L7I4_PYROM</name>
<proteinExistence type="predicted"/>
<keyword evidence="3" id="KW-1185">Reference proteome</keyword>
<evidence type="ECO:0000256" key="1">
    <source>
        <dbReference type="SAM" id="SignalP"/>
    </source>
</evidence>
<feature type="chain" id="PRO_5004651116" evidence="1">
    <location>
        <begin position="17"/>
        <end position="35"/>
    </location>
</feature>
<feature type="signal peptide" evidence="1">
    <location>
        <begin position="1"/>
        <end position="16"/>
    </location>
</feature>
<evidence type="ECO:0000313" key="2">
    <source>
        <dbReference type="EMBL" id="CCX12584.1"/>
    </source>
</evidence>
<dbReference type="Proteomes" id="UP000018144">
    <property type="component" value="Unassembled WGS sequence"/>
</dbReference>
<reference evidence="2 3" key="1">
    <citation type="journal article" date="2013" name="PLoS Genet.">
        <title>The genome and development-dependent transcriptomes of Pyronema confluens: a window into fungal evolution.</title>
        <authorList>
            <person name="Traeger S."/>
            <person name="Altegoer F."/>
            <person name="Freitag M."/>
            <person name="Gabaldon T."/>
            <person name="Kempken F."/>
            <person name="Kumar A."/>
            <person name="Marcet-Houben M."/>
            <person name="Poggeler S."/>
            <person name="Stajich J.E."/>
            <person name="Nowrousian M."/>
        </authorList>
    </citation>
    <scope>NUCLEOTIDE SEQUENCE [LARGE SCALE GENOMIC DNA]</scope>
    <source>
        <strain evidence="3">CBS 100304</strain>
        <tissue evidence="2">Vegetative mycelium</tissue>
    </source>
</reference>
<organism evidence="2 3">
    <name type="scientific">Pyronema omphalodes (strain CBS 100304)</name>
    <name type="common">Pyronema confluens</name>
    <dbReference type="NCBI Taxonomy" id="1076935"/>
    <lineage>
        <taxon>Eukaryota</taxon>
        <taxon>Fungi</taxon>
        <taxon>Dikarya</taxon>
        <taxon>Ascomycota</taxon>
        <taxon>Pezizomycotina</taxon>
        <taxon>Pezizomycetes</taxon>
        <taxon>Pezizales</taxon>
        <taxon>Pyronemataceae</taxon>
        <taxon>Pyronema</taxon>
    </lineage>
</organism>
<gene>
    <name evidence="2" type="ORF">PCON_12178</name>
</gene>
<dbReference type="EMBL" id="HF935720">
    <property type="protein sequence ID" value="CCX12584.1"/>
    <property type="molecule type" value="Genomic_DNA"/>
</dbReference>
<sequence length="35" mass="3944">MALTMFLMMAMSTVLRDIFTVSMILHVKCLDGHGE</sequence>
<protein>
    <submittedName>
        <fullName evidence="2">Uncharacterized protein</fullName>
    </submittedName>
</protein>
<dbReference type="AlphaFoldDB" id="U4L7I4"/>
<accession>U4L7I4</accession>
<evidence type="ECO:0000313" key="3">
    <source>
        <dbReference type="Proteomes" id="UP000018144"/>
    </source>
</evidence>
<keyword evidence="1" id="KW-0732">Signal</keyword>